<sequence length="58" mass="6650">MQVANKDNDNLTEDVMQIVNDNNNQNDNSTVHVMQVANKDNDNLTEDMMQIIKDSNKK</sequence>
<feature type="coiled-coil region" evidence="1">
    <location>
        <begin position="8"/>
        <end position="54"/>
    </location>
</feature>
<name>A0A9N8VTQ2_9GLOM</name>
<evidence type="ECO:0000313" key="3">
    <source>
        <dbReference type="Proteomes" id="UP000789396"/>
    </source>
</evidence>
<proteinExistence type="predicted"/>
<comment type="caution">
    <text evidence="2">The sequence shown here is derived from an EMBL/GenBank/DDBJ whole genome shotgun (WGS) entry which is preliminary data.</text>
</comment>
<evidence type="ECO:0000313" key="2">
    <source>
        <dbReference type="EMBL" id="CAG8466216.1"/>
    </source>
</evidence>
<keyword evidence="1" id="KW-0175">Coiled coil</keyword>
<keyword evidence="3" id="KW-1185">Reference proteome</keyword>
<dbReference type="AlphaFoldDB" id="A0A9N8VTQ2"/>
<evidence type="ECO:0000256" key="1">
    <source>
        <dbReference type="SAM" id="Coils"/>
    </source>
</evidence>
<accession>A0A9N8VTQ2</accession>
<gene>
    <name evidence="2" type="ORF">RFULGI_LOCUS910</name>
</gene>
<dbReference type="Proteomes" id="UP000789396">
    <property type="component" value="Unassembled WGS sequence"/>
</dbReference>
<dbReference type="EMBL" id="CAJVPZ010000466">
    <property type="protein sequence ID" value="CAG8466216.1"/>
    <property type="molecule type" value="Genomic_DNA"/>
</dbReference>
<reference evidence="2" key="1">
    <citation type="submission" date="2021-06" db="EMBL/GenBank/DDBJ databases">
        <authorList>
            <person name="Kallberg Y."/>
            <person name="Tangrot J."/>
            <person name="Rosling A."/>
        </authorList>
    </citation>
    <scope>NUCLEOTIDE SEQUENCE</scope>
    <source>
        <strain evidence="2">IN212</strain>
    </source>
</reference>
<organism evidence="2 3">
    <name type="scientific">Racocetra fulgida</name>
    <dbReference type="NCBI Taxonomy" id="60492"/>
    <lineage>
        <taxon>Eukaryota</taxon>
        <taxon>Fungi</taxon>
        <taxon>Fungi incertae sedis</taxon>
        <taxon>Mucoromycota</taxon>
        <taxon>Glomeromycotina</taxon>
        <taxon>Glomeromycetes</taxon>
        <taxon>Diversisporales</taxon>
        <taxon>Gigasporaceae</taxon>
        <taxon>Racocetra</taxon>
    </lineage>
</organism>
<protein>
    <submittedName>
        <fullName evidence="2">15855_t:CDS:1</fullName>
    </submittedName>
</protein>